<comment type="caution">
    <text evidence="1">The sequence shown here is derived from an EMBL/GenBank/DDBJ whole genome shotgun (WGS) entry which is preliminary data.</text>
</comment>
<dbReference type="EC" id="3.1.22.4" evidence="1"/>
<dbReference type="EMBL" id="AEJB01000272">
    <property type="protein sequence ID" value="ELP67652.1"/>
    <property type="molecule type" value="Genomic_DNA"/>
</dbReference>
<evidence type="ECO:0000313" key="2">
    <source>
        <dbReference type="Proteomes" id="UP000010931"/>
    </source>
</evidence>
<dbReference type="Pfam" id="PF05866">
    <property type="entry name" value="RusA"/>
    <property type="match status" value="1"/>
</dbReference>
<name>L7F8W2_STRT8</name>
<keyword evidence="2" id="KW-1185">Reference proteome</keyword>
<protein>
    <submittedName>
        <fullName evidence="1">Crossover junction endodeoxyribonuclease RusA</fullName>
        <ecNumber evidence="1">3.1.22.4</ecNumber>
    </submittedName>
</protein>
<dbReference type="GO" id="GO:0006310">
    <property type="term" value="P:DNA recombination"/>
    <property type="evidence" value="ECO:0007669"/>
    <property type="project" value="InterPro"/>
</dbReference>
<dbReference type="Proteomes" id="UP000010931">
    <property type="component" value="Unassembled WGS sequence"/>
</dbReference>
<dbReference type="RefSeq" id="WP_006377178.1">
    <property type="nucleotide sequence ID" value="NZ_AEJB01000272.1"/>
</dbReference>
<gene>
    <name evidence="1" type="primary">rusA_1</name>
    <name evidence="1" type="ORF">STRTUCAR8_08625</name>
</gene>
<dbReference type="GO" id="GO:0000287">
    <property type="term" value="F:magnesium ion binding"/>
    <property type="evidence" value="ECO:0007669"/>
    <property type="project" value="InterPro"/>
</dbReference>
<organism evidence="1 2">
    <name type="scientific">Streptomyces turgidiscabies (strain Car8)</name>
    <dbReference type="NCBI Taxonomy" id="698760"/>
    <lineage>
        <taxon>Bacteria</taxon>
        <taxon>Bacillati</taxon>
        <taxon>Actinomycetota</taxon>
        <taxon>Actinomycetes</taxon>
        <taxon>Kitasatosporales</taxon>
        <taxon>Streptomycetaceae</taxon>
        <taxon>Streptomyces</taxon>
    </lineage>
</organism>
<dbReference type="AlphaFoldDB" id="L7F8W2"/>
<keyword evidence="1" id="KW-0378">Hydrolase</keyword>
<evidence type="ECO:0000313" key="1">
    <source>
        <dbReference type="EMBL" id="ELP67652.1"/>
    </source>
</evidence>
<dbReference type="GO" id="GO:0006281">
    <property type="term" value="P:DNA repair"/>
    <property type="evidence" value="ECO:0007669"/>
    <property type="project" value="InterPro"/>
</dbReference>
<dbReference type="InterPro" id="IPR036614">
    <property type="entry name" value="RusA-like_sf"/>
</dbReference>
<proteinExistence type="predicted"/>
<dbReference type="Gene3D" id="3.30.1330.70">
    <property type="entry name" value="Holliday junction resolvase RusA"/>
    <property type="match status" value="1"/>
</dbReference>
<reference evidence="1 2" key="1">
    <citation type="journal article" date="2011" name="Plasmid">
        <title>Streptomyces turgidiscabies Car8 contains a modular pathogenicity island that shares virulence genes with other actinobacterial plant pathogens.</title>
        <authorList>
            <person name="Huguet-Tapia J.C."/>
            <person name="Badger J.H."/>
            <person name="Loria R."/>
            <person name="Pettis G.S."/>
        </authorList>
    </citation>
    <scope>NUCLEOTIDE SEQUENCE [LARGE SCALE GENOMIC DNA]</scope>
    <source>
        <strain evidence="1 2">Car8</strain>
    </source>
</reference>
<accession>L7F8W2</accession>
<sequence>MTAILLGCDIPAAIICADVATGVAEPAITITVHGLPAPQGSKRHVGRGIMVESSAKVKPWRTDVKHAALAIVEALPDWTVLDGPLAVAMTFTFDRPKGHYRTGRNAHLLRETAPTRPAGMPDLSKLVRSTEDALTGVVWKDDARVVEYVRLGKWYAETDADDVLSVPGCVIHVWPLDEAVNTR</sequence>
<dbReference type="PATRIC" id="fig|698760.3.peg.3639"/>
<dbReference type="InterPro" id="IPR008822">
    <property type="entry name" value="Endonuclease_RusA-like"/>
</dbReference>
<dbReference type="GO" id="GO:0016787">
    <property type="term" value="F:hydrolase activity"/>
    <property type="evidence" value="ECO:0007669"/>
    <property type="project" value="UniProtKB-KW"/>
</dbReference>
<dbReference type="SUPFAM" id="SSF103084">
    <property type="entry name" value="Holliday junction resolvase RusA"/>
    <property type="match status" value="1"/>
</dbReference>